<dbReference type="InterPro" id="IPR036291">
    <property type="entry name" value="NAD(P)-bd_dom_sf"/>
</dbReference>
<sequence length="338" mass="37674">MTSPQPSLSSEHPQVKGWIHKSCTIVERLDGKLALVTGANCGIGLSTVAELARRGCRVIMACRNLDRGRAAKELILSQYGSSRPDSVKVDVADVCVIPSLTTVESDLLILEKLDLASLDSVRDFADRISENFTKLDFLINNAGLIAKEYATTVDGFEMTMGTNYLGPFLLTRLLLPLLERGAPSRVINVSSTGHYYGKLCKPDLQLQKETYSSARAYCHSKLANVMHAIELNERMNGTGVVAVSLHPGTVQTELLRDMQDWKHTFLKAVFFPFLVNTWQGAQTVIYTALTKNLIPGRYYSNCKVTQPNRLALDAIERRWFWNKSCEMIGISQDAERNR</sequence>
<dbReference type="GO" id="GO:0016491">
    <property type="term" value="F:oxidoreductase activity"/>
    <property type="evidence" value="ECO:0007669"/>
    <property type="project" value="UniProtKB-KW"/>
</dbReference>
<dbReference type="SUPFAM" id="SSF51735">
    <property type="entry name" value="NAD(P)-binding Rossmann-fold domains"/>
    <property type="match status" value="1"/>
</dbReference>
<dbReference type="PANTHER" id="PTHR43157">
    <property type="entry name" value="PHOSPHATIDYLINOSITOL-GLYCAN BIOSYNTHESIS CLASS F PROTEIN-RELATED"/>
    <property type="match status" value="1"/>
</dbReference>
<dbReference type="Pfam" id="PF00106">
    <property type="entry name" value="adh_short"/>
    <property type="match status" value="2"/>
</dbReference>
<keyword evidence="1" id="KW-0560">Oxidoreductase</keyword>
<dbReference type="InterPro" id="IPR002347">
    <property type="entry name" value="SDR_fam"/>
</dbReference>
<dbReference type="Proteomes" id="UP000822476">
    <property type="component" value="Unassembled WGS sequence"/>
</dbReference>
<proteinExistence type="predicted"/>
<evidence type="ECO:0000256" key="1">
    <source>
        <dbReference type="ARBA" id="ARBA00023002"/>
    </source>
</evidence>
<dbReference type="AlphaFoldDB" id="A0A8S9YMG2"/>
<evidence type="ECO:0000313" key="2">
    <source>
        <dbReference type="EMBL" id="KAF7247985.1"/>
    </source>
</evidence>
<evidence type="ECO:0000313" key="3">
    <source>
        <dbReference type="Proteomes" id="UP000822476"/>
    </source>
</evidence>
<organism evidence="2 3">
    <name type="scientific">Paragonimus skrjabini miyazakii</name>
    <dbReference type="NCBI Taxonomy" id="59628"/>
    <lineage>
        <taxon>Eukaryota</taxon>
        <taxon>Metazoa</taxon>
        <taxon>Spiralia</taxon>
        <taxon>Lophotrochozoa</taxon>
        <taxon>Platyhelminthes</taxon>
        <taxon>Trematoda</taxon>
        <taxon>Digenea</taxon>
        <taxon>Plagiorchiida</taxon>
        <taxon>Troglotremata</taxon>
        <taxon>Troglotrematidae</taxon>
        <taxon>Paragonimus</taxon>
    </lineage>
</organism>
<dbReference type="PANTHER" id="PTHR43157:SF31">
    <property type="entry name" value="PHOSPHATIDYLINOSITOL-GLYCAN BIOSYNTHESIS CLASS F PROTEIN"/>
    <property type="match status" value="1"/>
</dbReference>
<dbReference type="EMBL" id="JTDE01005704">
    <property type="protein sequence ID" value="KAF7247985.1"/>
    <property type="molecule type" value="Genomic_DNA"/>
</dbReference>
<dbReference type="CDD" id="cd05327">
    <property type="entry name" value="retinol-DH_like_SDR_c_like"/>
    <property type="match status" value="1"/>
</dbReference>
<dbReference type="OrthoDB" id="191139at2759"/>
<keyword evidence="3" id="KW-1185">Reference proteome</keyword>
<protein>
    <submittedName>
        <fullName evidence="2">Uncharacterized protein</fullName>
    </submittedName>
</protein>
<accession>A0A8S9YMG2</accession>
<comment type="caution">
    <text evidence="2">The sequence shown here is derived from an EMBL/GenBank/DDBJ whole genome shotgun (WGS) entry which is preliminary data.</text>
</comment>
<reference evidence="2" key="1">
    <citation type="submission" date="2019-07" db="EMBL/GenBank/DDBJ databases">
        <title>Annotation for the trematode Paragonimus miyazaki's.</title>
        <authorList>
            <person name="Choi Y.-J."/>
        </authorList>
    </citation>
    <scope>NUCLEOTIDE SEQUENCE</scope>
    <source>
        <strain evidence="2">Japan</strain>
    </source>
</reference>
<gene>
    <name evidence="2" type="ORF">EG68_09179</name>
</gene>
<name>A0A8S9YMG2_9TREM</name>
<dbReference type="PRINTS" id="PR00081">
    <property type="entry name" value="GDHRDH"/>
</dbReference>
<dbReference type="Gene3D" id="3.40.50.720">
    <property type="entry name" value="NAD(P)-binding Rossmann-like Domain"/>
    <property type="match status" value="1"/>
</dbReference>